<keyword evidence="2" id="KW-0863">Zinc-finger</keyword>
<dbReference type="PANTHER" id="PTHR33823:SF2">
    <property type="entry name" value="RNA POLYMERASE-BINDING TRANSCRIPTION FACTOR DKSA"/>
    <property type="match status" value="1"/>
</dbReference>
<evidence type="ECO:0000256" key="1">
    <source>
        <dbReference type="ARBA" id="ARBA00022723"/>
    </source>
</evidence>
<evidence type="ECO:0000313" key="11">
    <source>
        <dbReference type="Proteomes" id="UP000070598"/>
    </source>
</evidence>
<dbReference type="InterPro" id="IPR020460">
    <property type="entry name" value="Znf_C4-type_bac"/>
</dbReference>
<keyword evidence="1" id="KW-0479">Metal-binding</keyword>
<dbReference type="OrthoDB" id="9803742at2"/>
<protein>
    <submittedName>
        <fullName evidence="8">DNA-binding protein</fullName>
    </submittedName>
    <submittedName>
        <fullName evidence="7">Transcriptional regulator</fullName>
    </submittedName>
</protein>
<dbReference type="AlphaFoldDB" id="A0A132MPN8"/>
<dbReference type="Proteomes" id="UP000070188">
    <property type="component" value="Unassembled WGS sequence"/>
</dbReference>
<dbReference type="SUPFAM" id="SSF57716">
    <property type="entry name" value="Glucocorticoid receptor-like (DNA-binding domain)"/>
    <property type="match status" value="1"/>
</dbReference>
<dbReference type="Gene3D" id="1.20.120.910">
    <property type="entry name" value="DksA, coiled-coil domain"/>
    <property type="match status" value="1"/>
</dbReference>
<feature type="compositionally biased region" description="Polar residues" evidence="5">
    <location>
        <begin position="1"/>
        <end position="13"/>
    </location>
</feature>
<organism evidence="7 10">
    <name type="scientific">Carbonactinospora thermoautotrophica</name>
    <dbReference type="NCBI Taxonomy" id="1469144"/>
    <lineage>
        <taxon>Bacteria</taxon>
        <taxon>Bacillati</taxon>
        <taxon>Actinomycetota</taxon>
        <taxon>Actinomycetes</taxon>
        <taxon>Kitasatosporales</taxon>
        <taxon>Carbonactinosporaceae</taxon>
        <taxon>Carbonactinospora</taxon>
    </lineage>
</organism>
<dbReference type="EMBL" id="JYIK01001103">
    <property type="protein sequence ID" value="KWX06425.1"/>
    <property type="molecule type" value="Genomic_DNA"/>
</dbReference>
<dbReference type="PANTHER" id="PTHR33823">
    <property type="entry name" value="RNA POLYMERASE-BINDING TRANSCRIPTION FACTOR DKSA-RELATED"/>
    <property type="match status" value="1"/>
</dbReference>
<feature type="domain" description="Zinc finger DksA/TraR C4-type" evidence="6">
    <location>
        <begin position="120"/>
        <end position="155"/>
    </location>
</feature>
<keyword evidence="10" id="KW-1185">Reference proteome</keyword>
<dbReference type="Proteomes" id="UP000070659">
    <property type="component" value="Unassembled WGS sequence"/>
</dbReference>
<evidence type="ECO:0000256" key="2">
    <source>
        <dbReference type="ARBA" id="ARBA00022771"/>
    </source>
</evidence>
<dbReference type="GO" id="GO:0008270">
    <property type="term" value="F:zinc ion binding"/>
    <property type="evidence" value="ECO:0007669"/>
    <property type="project" value="UniProtKB-KW"/>
</dbReference>
<comment type="caution">
    <text evidence="7">The sequence shown here is derived from an EMBL/GenBank/DDBJ whole genome shotgun (WGS) entry which is preliminary data.</text>
</comment>
<accession>A0A132MPN8</accession>
<evidence type="ECO:0000256" key="5">
    <source>
        <dbReference type="SAM" id="MobiDB-lite"/>
    </source>
</evidence>
<evidence type="ECO:0000313" key="7">
    <source>
        <dbReference type="EMBL" id="KWW99820.1"/>
    </source>
</evidence>
<evidence type="ECO:0000313" key="9">
    <source>
        <dbReference type="EMBL" id="KWX06425.1"/>
    </source>
</evidence>
<feature type="zinc finger region" description="dksA C4-type" evidence="4">
    <location>
        <begin position="125"/>
        <end position="149"/>
    </location>
</feature>
<keyword evidence="3" id="KW-0862">Zinc</keyword>
<feature type="region of interest" description="Disordered" evidence="5">
    <location>
        <begin position="69"/>
        <end position="90"/>
    </location>
</feature>
<dbReference type="PRINTS" id="PR00618">
    <property type="entry name" value="DKSAZNFINGER"/>
</dbReference>
<keyword evidence="8" id="KW-0238">DNA-binding</keyword>
<evidence type="ECO:0000259" key="6">
    <source>
        <dbReference type="Pfam" id="PF01258"/>
    </source>
</evidence>
<evidence type="ECO:0000313" key="8">
    <source>
        <dbReference type="EMBL" id="KWX04448.1"/>
    </source>
</evidence>
<dbReference type="InterPro" id="IPR020458">
    <property type="entry name" value="Znf_DskA_TraR_CS"/>
</dbReference>
<reference evidence="11" key="2">
    <citation type="submission" date="2015-02" db="EMBL/GenBank/DDBJ databases">
        <title>Physiological reanalysis, assessment of diazotrophy, and genome sequences of multiple isolates of Streptomyces thermoautotrophicus.</title>
        <authorList>
            <person name="MacKellar D.C."/>
            <person name="Lieber L."/>
            <person name="Norman J."/>
            <person name="Bolger A."/>
            <person name="Tobin C."/>
            <person name="Murray J.W."/>
            <person name="Friesen M."/>
            <person name="Prell J."/>
        </authorList>
    </citation>
    <scope>NUCLEOTIDE SEQUENCE [LARGE SCALE GENOMIC DNA]</scope>
    <source>
        <strain evidence="11">UBT1</strain>
    </source>
</reference>
<dbReference type="Pfam" id="PF01258">
    <property type="entry name" value="zf-dskA_traR"/>
    <property type="match status" value="1"/>
</dbReference>
<feature type="region of interest" description="Disordered" evidence="5">
    <location>
        <begin position="1"/>
        <end position="46"/>
    </location>
</feature>
<evidence type="ECO:0000313" key="10">
    <source>
        <dbReference type="Proteomes" id="UP000070188"/>
    </source>
</evidence>
<dbReference type="RefSeq" id="WP_066885781.1">
    <property type="nucleotide sequence ID" value="NZ_JYIJ01000015.1"/>
</dbReference>
<dbReference type="STRING" id="1469144.LI90_1459"/>
<dbReference type="InterPro" id="IPR037187">
    <property type="entry name" value="DnaK_N"/>
</dbReference>
<evidence type="ECO:0000256" key="3">
    <source>
        <dbReference type="ARBA" id="ARBA00022833"/>
    </source>
</evidence>
<reference evidence="7" key="3">
    <citation type="submission" date="2015-04" db="EMBL/GenBank/DDBJ databases">
        <title>Physiological reanalysis, assessment of diazotrophy, and genome sequences of multiple isolates of Streptomyces thermoautotrophicus.</title>
        <authorList>
            <person name="MacKellar D.C."/>
            <person name="Lieber L."/>
            <person name="Norman J."/>
            <person name="Bolger A."/>
            <person name="Tobin C."/>
            <person name="Murray J.W."/>
            <person name="Woodward J."/>
            <person name="Friesen M."/>
            <person name="Prell J."/>
        </authorList>
    </citation>
    <scope>NUCLEOTIDE SEQUENCE [LARGE SCALE GENOMIC DNA]</scope>
    <source>
        <strain evidence="7">H1</strain>
    </source>
</reference>
<dbReference type="Proteomes" id="UP000070598">
    <property type="component" value="Unassembled WGS sequence"/>
</dbReference>
<evidence type="ECO:0000256" key="4">
    <source>
        <dbReference type="PROSITE-ProRule" id="PRU00510"/>
    </source>
</evidence>
<dbReference type="EMBL" id="LAXD01000001">
    <property type="protein sequence ID" value="KWW99820.1"/>
    <property type="molecule type" value="Genomic_DNA"/>
</dbReference>
<reference evidence="8 12" key="1">
    <citation type="submission" date="2015-02" db="EMBL/GenBank/DDBJ databases">
        <title>Physiological reanalysis, assessment of diazotrophy, and genome sequences of multiple isolates of Streptomyces thermoautotrophicus.</title>
        <authorList>
            <person name="MacKellar D.C."/>
            <person name="Lieber L."/>
            <person name="Norman J."/>
            <person name="Bolger A."/>
            <person name="Tobin C."/>
            <person name="Murray J.W."/>
            <person name="Prell J."/>
        </authorList>
    </citation>
    <scope>NUCLEOTIDE SEQUENCE [LARGE SCALE GENOMIC DNA]</scope>
    <source>
        <strain evidence="8 12">UBT1</strain>
    </source>
</reference>
<dbReference type="InterPro" id="IPR000962">
    <property type="entry name" value="Znf_DskA_TraR"/>
</dbReference>
<proteinExistence type="predicted"/>
<dbReference type="PROSITE" id="PS51128">
    <property type="entry name" value="ZF_DKSA_2"/>
    <property type="match status" value="1"/>
</dbReference>
<reference evidence="10" key="4">
    <citation type="submission" date="2015-04" db="EMBL/GenBank/DDBJ databases">
        <title>Physiological reanalysis, assessment of diazotrophy, and genome sequences of multiple isolates of Streptomyces thermoautotrophicus.</title>
        <authorList>
            <person name="MacKellar D.C."/>
            <person name="Lieber L."/>
            <person name="Norman J."/>
            <person name="Bolger A."/>
            <person name="Tobin C."/>
            <person name="Murray J.W."/>
            <person name="Chang R."/>
            <person name="Ford T."/>
            <person name="Nguyen P.Q."/>
            <person name="Woodward J."/>
            <person name="Permingeat H."/>
            <person name="Joshi N.S."/>
            <person name="Silver P.A."/>
            <person name="Usadel B."/>
            <person name="Rutherford A.W."/>
            <person name="Friesen M."/>
            <person name="Prell J."/>
        </authorList>
    </citation>
    <scope>NUCLEOTIDE SEQUENCE [LARGE SCALE GENOMIC DNA]</scope>
    <source>
        <strain evidence="10">H1</strain>
    </source>
</reference>
<name>A0A132MPN8_9ACTN</name>
<dbReference type="EMBL" id="JYIJ01000015">
    <property type="protein sequence ID" value="KWX04448.1"/>
    <property type="molecule type" value="Genomic_DNA"/>
</dbReference>
<sequence>MAKTAAQKSTKNLTPKAGSANPAATPTDLAVRPEESPWTEEELAEVRSELEADIERLRLEISTAEHELADLMRDSGEGAGDDQADVGAKAFSREHELSLANNTREMLVQTERALERIANGTYGICESCGNPIGKARLQAFPRATLCVACKQREERR</sequence>
<dbReference type="PATRIC" id="fig|1469144.10.peg.1601"/>
<gene>
    <name evidence="7" type="ORF">LI90_1459</name>
    <name evidence="8" type="ORF">TH66_07665</name>
    <name evidence="9" type="ORF">TR74_22075</name>
</gene>
<dbReference type="GO" id="GO:0003677">
    <property type="term" value="F:DNA binding"/>
    <property type="evidence" value="ECO:0007669"/>
    <property type="project" value="UniProtKB-KW"/>
</dbReference>
<evidence type="ECO:0000313" key="12">
    <source>
        <dbReference type="Proteomes" id="UP000070659"/>
    </source>
</evidence>
<dbReference type="SUPFAM" id="SSF109635">
    <property type="entry name" value="DnaK suppressor protein DksA, alpha-hairpin domain"/>
    <property type="match status" value="1"/>
</dbReference>
<dbReference type="PROSITE" id="PS01102">
    <property type="entry name" value="ZF_DKSA_1"/>
    <property type="match status" value="1"/>
</dbReference>